<dbReference type="SUPFAM" id="SSF144232">
    <property type="entry name" value="HIT/MYND zinc finger-like"/>
    <property type="match status" value="1"/>
</dbReference>
<dbReference type="PANTHER" id="PTHR12907:SF26">
    <property type="entry name" value="HIF PROLYL HYDROXYLASE, ISOFORM C"/>
    <property type="match status" value="1"/>
</dbReference>
<evidence type="ECO:0000313" key="9">
    <source>
        <dbReference type="Proteomes" id="UP001178507"/>
    </source>
</evidence>
<evidence type="ECO:0000256" key="2">
    <source>
        <dbReference type="ARBA" id="ARBA00022771"/>
    </source>
</evidence>
<keyword evidence="2 5" id="KW-0863">Zinc-finger</keyword>
<dbReference type="InterPro" id="IPR002893">
    <property type="entry name" value="Znf_MYND"/>
</dbReference>
<dbReference type="InterPro" id="IPR051559">
    <property type="entry name" value="HIF_prolyl_hydroxylases"/>
</dbReference>
<dbReference type="Pfam" id="PF13640">
    <property type="entry name" value="2OG-FeII_Oxy_3"/>
    <property type="match status" value="1"/>
</dbReference>
<dbReference type="GO" id="GO:0008270">
    <property type="term" value="F:zinc ion binding"/>
    <property type="evidence" value="ECO:0007669"/>
    <property type="project" value="UniProtKB-KW"/>
</dbReference>
<feature type="domain" description="MYND-type" evidence="7">
    <location>
        <begin position="8"/>
        <end position="46"/>
    </location>
</feature>
<dbReference type="Gene3D" id="6.10.140.2220">
    <property type="match status" value="1"/>
</dbReference>
<keyword evidence="1" id="KW-0479">Metal-binding</keyword>
<keyword evidence="3" id="KW-0862">Zinc</keyword>
<dbReference type="Proteomes" id="UP001178507">
    <property type="component" value="Unassembled WGS sequence"/>
</dbReference>
<dbReference type="InterPro" id="IPR044862">
    <property type="entry name" value="Pro_4_hyd_alph_FE2OG_OXY"/>
</dbReference>
<feature type="region of interest" description="Disordered" evidence="6">
    <location>
        <begin position="68"/>
        <end position="93"/>
    </location>
</feature>
<protein>
    <recommendedName>
        <fullName evidence="7">MYND-type domain-containing protein</fullName>
    </recommendedName>
</protein>
<evidence type="ECO:0000313" key="8">
    <source>
        <dbReference type="EMBL" id="CAJ1381026.1"/>
    </source>
</evidence>
<dbReference type="Pfam" id="PF01753">
    <property type="entry name" value="zf-MYND"/>
    <property type="match status" value="1"/>
</dbReference>
<proteinExistence type="predicted"/>
<accession>A0AA36I682</accession>
<dbReference type="GO" id="GO:0031543">
    <property type="term" value="F:peptidyl-proline dioxygenase activity"/>
    <property type="evidence" value="ECO:0007669"/>
    <property type="project" value="TreeGrafter"/>
</dbReference>
<dbReference type="PROSITE" id="PS50865">
    <property type="entry name" value="ZF_MYND_2"/>
    <property type="match status" value="1"/>
</dbReference>
<evidence type="ECO:0000256" key="5">
    <source>
        <dbReference type="PROSITE-ProRule" id="PRU00134"/>
    </source>
</evidence>
<comment type="caution">
    <text evidence="8">The sequence shown here is derived from an EMBL/GenBank/DDBJ whole genome shotgun (WGS) entry which is preliminary data.</text>
</comment>
<gene>
    <name evidence="8" type="ORF">EVOR1521_LOCUS8832</name>
</gene>
<dbReference type="GO" id="GO:0008198">
    <property type="term" value="F:ferrous iron binding"/>
    <property type="evidence" value="ECO:0007669"/>
    <property type="project" value="TreeGrafter"/>
</dbReference>
<name>A0AA36I682_9DINO</name>
<evidence type="ECO:0000256" key="4">
    <source>
        <dbReference type="ARBA" id="ARBA00022896"/>
    </source>
</evidence>
<sequence length="418" mass="47280">MAAPLPRCDKCDKEFDKLLQCGRCKNAFYCSKECQNTAWKSHKNICRKPNEEPPEAKIHMTRLAQKEAKPKPKSFGYSPPVTVTKEDLEEPETAEQFRQELLREAKVTNAKMMAAMQESGGNSQVFLPQVASLKEAYYSFIMERMCAKDPEREDVHDMAVQYGEGLMREVIFALLQRGLPNSASVDQLDLANNHFRTGIIQQMSPAEFALSDGDLEGFEPAVSRVSQKGFVTVEGLLDAEMAAVIHKECEENFWHHRAVGAMSLAKGKKDGFYECWLPYPPRKGTSPELEHALRILFGLPHEFGRHGYPTKLKTSTMAHLACFPPGSREAKHLDSAGDTTNPRELTYSLFLAHDWKEEDSGQHRIFLDGKEESKPHQDVCPEVGRCLIFQSQTVEHMVLSPKRLLFVLTIFAYRAEPT</sequence>
<keyword evidence="9" id="KW-1185">Reference proteome</keyword>
<evidence type="ECO:0000256" key="1">
    <source>
        <dbReference type="ARBA" id="ARBA00022723"/>
    </source>
</evidence>
<reference evidence="8" key="1">
    <citation type="submission" date="2023-08" db="EMBL/GenBank/DDBJ databases">
        <authorList>
            <person name="Chen Y."/>
            <person name="Shah S."/>
            <person name="Dougan E. K."/>
            <person name="Thang M."/>
            <person name="Chan C."/>
        </authorList>
    </citation>
    <scope>NUCLEOTIDE SEQUENCE</scope>
</reference>
<evidence type="ECO:0000259" key="7">
    <source>
        <dbReference type="PROSITE" id="PS50865"/>
    </source>
</evidence>
<evidence type="ECO:0000256" key="3">
    <source>
        <dbReference type="ARBA" id="ARBA00022833"/>
    </source>
</evidence>
<dbReference type="Gene3D" id="2.60.120.620">
    <property type="entry name" value="q2cbj1_9rhob like domain"/>
    <property type="match status" value="1"/>
</dbReference>
<dbReference type="GO" id="GO:0031418">
    <property type="term" value="F:L-ascorbic acid binding"/>
    <property type="evidence" value="ECO:0007669"/>
    <property type="project" value="UniProtKB-KW"/>
</dbReference>
<dbReference type="PROSITE" id="PS01360">
    <property type="entry name" value="ZF_MYND_1"/>
    <property type="match status" value="1"/>
</dbReference>
<evidence type="ECO:0000256" key="6">
    <source>
        <dbReference type="SAM" id="MobiDB-lite"/>
    </source>
</evidence>
<dbReference type="GO" id="GO:0071456">
    <property type="term" value="P:cellular response to hypoxia"/>
    <property type="evidence" value="ECO:0007669"/>
    <property type="project" value="TreeGrafter"/>
</dbReference>
<dbReference type="AlphaFoldDB" id="A0AA36I682"/>
<dbReference type="EMBL" id="CAUJNA010000773">
    <property type="protein sequence ID" value="CAJ1381026.1"/>
    <property type="molecule type" value="Genomic_DNA"/>
</dbReference>
<organism evidence="8 9">
    <name type="scientific">Effrenium voratum</name>
    <dbReference type="NCBI Taxonomy" id="2562239"/>
    <lineage>
        <taxon>Eukaryota</taxon>
        <taxon>Sar</taxon>
        <taxon>Alveolata</taxon>
        <taxon>Dinophyceae</taxon>
        <taxon>Suessiales</taxon>
        <taxon>Symbiodiniaceae</taxon>
        <taxon>Effrenium</taxon>
    </lineage>
</organism>
<dbReference type="PANTHER" id="PTHR12907">
    <property type="entry name" value="EGL NINE HOMOLOG-RELATED"/>
    <property type="match status" value="1"/>
</dbReference>
<keyword evidence="4" id="KW-0847">Vitamin C</keyword>